<dbReference type="GO" id="GO:0005524">
    <property type="term" value="F:ATP binding"/>
    <property type="evidence" value="ECO:0007669"/>
    <property type="project" value="InterPro"/>
</dbReference>
<dbReference type="InterPro" id="IPR008971">
    <property type="entry name" value="HSP40/DnaJ_pept-bd"/>
</dbReference>
<evidence type="ECO:0000256" key="6">
    <source>
        <dbReference type="ARBA" id="ARBA00022833"/>
    </source>
</evidence>
<keyword evidence="1 12" id="KW-0963">Cytoplasm</keyword>
<feature type="binding site" evidence="12">
    <location>
        <position position="171"/>
    </location>
    <ligand>
        <name>Zn(2+)</name>
        <dbReference type="ChEBI" id="CHEBI:29105"/>
        <label>2</label>
    </ligand>
</feature>
<feature type="binding site" evidence="12">
    <location>
        <position position="208"/>
    </location>
    <ligand>
        <name>Zn(2+)</name>
        <dbReference type="ChEBI" id="CHEBI:29105"/>
        <label>1</label>
    </ligand>
</feature>
<comment type="caution">
    <text evidence="16">The sequence shown here is derived from an EMBL/GenBank/DDBJ whole genome shotgun (WGS) entry which is preliminary data.</text>
</comment>
<dbReference type="GO" id="GO:0031072">
    <property type="term" value="F:heat shock protein binding"/>
    <property type="evidence" value="ECO:0007669"/>
    <property type="project" value="InterPro"/>
</dbReference>
<keyword evidence="2 12" id="KW-0235">DNA replication</keyword>
<feature type="binding site" evidence="12">
    <location>
        <position position="168"/>
    </location>
    <ligand>
        <name>Zn(2+)</name>
        <dbReference type="ChEBI" id="CHEBI:29105"/>
        <label>2</label>
    </ligand>
</feature>
<evidence type="ECO:0000313" key="17">
    <source>
        <dbReference type="Proteomes" id="UP000070533"/>
    </source>
</evidence>
<evidence type="ECO:0000256" key="11">
    <source>
        <dbReference type="ARBA" id="ARBA00067609"/>
    </source>
</evidence>
<feature type="repeat" description="CXXCXGXG motif" evidence="12">
    <location>
        <begin position="208"/>
        <end position="215"/>
    </location>
</feature>
<dbReference type="GO" id="GO:0042026">
    <property type="term" value="P:protein refolding"/>
    <property type="evidence" value="ECO:0007669"/>
    <property type="project" value="TreeGrafter"/>
</dbReference>
<dbReference type="RefSeq" id="WP_060940124.1">
    <property type="nucleotide sequence ID" value="NZ_KQ957195.1"/>
</dbReference>
<dbReference type="CDD" id="cd06257">
    <property type="entry name" value="DnaJ"/>
    <property type="match status" value="1"/>
</dbReference>
<dbReference type="eggNOG" id="COG0484">
    <property type="taxonomic scope" value="Bacteria"/>
</dbReference>
<feature type="binding site" evidence="12">
    <location>
        <position position="211"/>
    </location>
    <ligand>
        <name>Zn(2+)</name>
        <dbReference type="ChEBI" id="CHEBI:29105"/>
        <label>1</label>
    </ligand>
</feature>
<evidence type="ECO:0000259" key="14">
    <source>
        <dbReference type="PROSITE" id="PS50076"/>
    </source>
</evidence>
<proteinExistence type="inferred from homology"/>
<comment type="cofactor">
    <cofactor evidence="12">
        <name>Zn(2+)</name>
        <dbReference type="ChEBI" id="CHEBI:29105"/>
    </cofactor>
    <text evidence="12">Binds 2 Zn(2+) ions per monomer.</text>
</comment>
<name>A0A133QL97_9BACT</name>
<dbReference type="EMBL" id="LRQG01000016">
    <property type="protein sequence ID" value="KXA43642.1"/>
    <property type="molecule type" value="Genomic_DNA"/>
</dbReference>
<dbReference type="PROSITE" id="PS00636">
    <property type="entry name" value="DNAJ_1"/>
    <property type="match status" value="1"/>
</dbReference>
<comment type="domain">
    <text evidence="12">The J domain is necessary and sufficient to stimulate DnaK ATPase activity. Zinc center 1 plays an important role in the autonomous, DnaK-independent chaperone activity of DnaJ. Zinc center 2 is essential for interaction with DnaK and for DnaJ activity.</text>
</comment>
<feature type="domain" description="J" evidence="14">
    <location>
        <begin position="5"/>
        <end position="70"/>
    </location>
</feature>
<feature type="zinc finger region" description="CR-type" evidence="13">
    <location>
        <begin position="138"/>
        <end position="220"/>
    </location>
</feature>
<dbReference type="Proteomes" id="UP000070533">
    <property type="component" value="Unassembled WGS sequence"/>
</dbReference>
<evidence type="ECO:0000256" key="12">
    <source>
        <dbReference type="HAMAP-Rule" id="MF_01152"/>
    </source>
</evidence>
<dbReference type="FunFam" id="2.60.260.20:FF:000005">
    <property type="entry name" value="Chaperone protein dnaJ 1, mitochondrial"/>
    <property type="match status" value="1"/>
</dbReference>
<reference evidence="17" key="1">
    <citation type="submission" date="2016-01" db="EMBL/GenBank/DDBJ databases">
        <authorList>
            <person name="Mitreva M."/>
            <person name="Pepin K.H."/>
            <person name="Mihindukulasuriya K.A."/>
            <person name="Fulton R."/>
            <person name="Fronick C."/>
            <person name="O'Laughlin M."/>
            <person name="Miner T."/>
            <person name="Herter B."/>
            <person name="Rosa B.A."/>
            <person name="Cordes M."/>
            <person name="Tomlinson C."/>
            <person name="Wollam A."/>
            <person name="Palsikar V.B."/>
            <person name="Mardis E.R."/>
            <person name="Wilson R.K."/>
        </authorList>
    </citation>
    <scope>NUCLEOTIDE SEQUENCE [LARGE SCALE GENOMIC DNA]</scope>
    <source>
        <strain evidence="17">MJR7716</strain>
    </source>
</reference>
<evidence type="ECO:0000256" key="8">
    <source>
        <dbReference type="ARBA" id="ARBA00023186"/>
    </source>
</evidence>
<feature type="binding site" evidence="12">
    <location>
        <position position="197"/>
    </location>
    <ligand>
        <name>Zn(2+)</name>
        <dbReference type="ChEBI" id="CHEBI:29105"/>
        <label>2</label>
    </ligand>
</feature>
<dbReference type="GO" id="GO:0008270">
    <property type="term" value="F:zinc ion binding"/>
    <property type="evidence" value="ECO:0007669"/>
    <property type="project" value="UniProtKB-UniRule"/>
</dbReference>
<dbReference type="SUPFAM" id="SSF46565">
    <property type="entry name" value="Chaperone J-domain"/>
    <property type="match status" value="1"/>
</dbReference>
<feature type="domain" description="CR-type" evidence="15">
    <location>
        <begin position="138"/>
        <end position="220"/>
    </location>
</feature>
<dbReference type="InterPro" id="IPR036410">
    <property type="entry name" value="HSP_DnaJ_Cys-rich_dom_sf"/>
</dbReference>
<dbReference type="GO" id="GO:0005737">
    <property type="term" value="C:cytoplasm"/>
    <property type="evidence" value="ECO:0007669"/>
    <property type="project" value="UniProtKB-SubCell"/>
</dbReference>
<dbReference type="NCBIfam" id="NF008035">
    <property type="entry name" value="PRK10767.1"/>
    <property type="match status" value="1"/>
</dbReference>
<dbReference type="PROSITE" id="PS50076">
    <property type="entry name" value="DNAJ_2"/>
    <property type="match status" value="1"/>
</dbReference>
<dbReference type="NCBIfam" id="TIGR02349">
    <property type="entry name" value="DnaJ_bact"/>
    <property type="match status" value="1"/>
</dbReference>
<dbReference type="STRING" id="28128.HMPREF3226_00390"/>
<dbReference type="CDD" id="cd10747">
    <property type="entry name" value="DnaJ_C"/>
    <property type="match status" value="1"/>
</dbReference>
<evidence type="ECO:0000256" key="9">
    <source>
        <dbReference type="ARBA" id="ARBA00053423"/>
    </source>
</evidence>
<dbReference type="GO" id="GO:0006260">
    <property type="term" value="P:DNA replication"/>
    <property type="evidence" value="ECO:0007669"/>
    <property type="project" value="UniProtKB-KW"/>
</dbReference>
<dbReference type="PRINTS" id="PR00625">
    <property type="entry name" value="JDOMAIN"/>
</dbReference>
<evidence type="ECO:0000256" key="10">
    <source>
        <dbReference type="ARBA" id="ARBA00061004"/>
    </source>
</evidence>
<dbReference type="InterPro" id="IPR018253">
    <property type="entry name" value="DnaJ_domain_CS"/>
</dbReference>
<dbReference type="Gene3D" id="1.10.287.110">
    <property type="entry name" value="DnaJ domain"/>
    <property type="match status" value="1"/>
</dbReference>
<comment type="subunit">
    <text evidence="12">Homodimer.</text>
</comment>
<sequence length="383" mass="41260">MAKRDYYEVLGVDKSASEDEIKKAYRKIAIKYHPDRNPDDPKAEEKFKEAAEAYSVLNDAQKRQQYDQFGFDGPGGGFGGFGDGAGFSMDDIFSMFGDVFGGGAGFGGFGGGSRQAPRYRGADLRLKVKLSLQEVATGVTKIFKVRKDVVCNHCHGTGAEGGSSSETCPNCHGSGVEIRTQQSIFGMMQTQTTCHVCGGEGKVIKNKCSHCHGDGVVKGEEVVEINIPAGVAEGMVVNVPGKGNAGKRNGITGNIQVYIEEEDNDTFIRDGQNVIYNLLLDFPTAVLGGQVDIPTIDGTIVKIKIEPGTQPGKTLRLRGKGLPAVQGYGNGTGDLIVQISIYVPKELSKSEKEAIEEFRNSDNFKGDSVTKRSIFDNFKKLFS</sequence>
<evidence type="ECO:0000313" key="16">
    <source>
        <dbReference type="EMBL" id="KXA43642.1"/>
    </source>
</evidence>
<feature type="binding site" evidence="12">
    <location>
        <position position="154"/>
    </location>
    <ligand>
        <name>Zn(2+)</name>
        <dbReference type="ChEBI" id="CHEBI:29105"/>
        <label>1</label>
    </ligand>
</feature>
<comment type="subcellular location">
    <subcellularLocation>
        <location evidence="12">Cytoplasm</location>
    </subcellularLocation>
</comment>
<organism evidence="16 17">
    <name type="scientific">Prevotella corporis</name>
    <dbReference type="NCBI Taxonomy" id="28128"/>
    <lineage>
        <taxon>Bacteria</taxon>
        <taxon>Pseudomonadati</taxon>
        <taxon>Bacteroidota</taxon>
        <taxon>Bacteroidia</taxon>
        <taxon>Bacteroidales</taxon>
        <taxon>Prevotellaceae</taxon>
        <taxon>Prevotella</taxon>
    </lineage>
</organism>
<dbReference type="InterPro" id="IPR001305">
    <property type="entry name" value="HSP_DnaJ_Cys-rich_dom"/>
</dbReference>
<dbReference type="Pfam" id="PF00684">
    <property type="entry name" value="DnaJ_CXXCXGXG"/>
    <property type="match status" value="1"/>
</dbReference>
<dbReference type="InterPro" id="IPR002939">
    <property type="entry name" value="DnaJ_C"/>
</dbReference>
<dbReference type="Gene3D" id="2.60.260.20">
    <property type="entry name" value="Urease metallochaperone UreE, N-terminal domain"/>
    <property type="match status" value="2"/>
</dbReference>
<dbReference type="InterPro" id="IPR001623">
    <property type="entry name" value="DnaJ_domain"/>
</dbReference>
<dbReference type="SMART" id="SM00271">
    <property type="entry name" value="DnaJ"/>
    <property type="match status" value="1"/>
</dbReference>
<keyword evidence="5 12" id="KW-0863">Zinc-finger</keyword>
<dbReference type="InterPro" id="IPR036869">
    <property type="entry name" value="J_dom_sf"/>
</dbReference>
<dbReference type="HAMAP" id="MF_01152">
    <property type="entry name" value="DnaJ"/>
    <property type="match status" value="1"/>
</dbReference>
<keyword evidence="17" id="KW-1185">Reference proteome</keyword>
<comment type="function">
    <text evidence="9 12">Participates actively in the response to hyperosmotic and heat shock by preventing the aggregation of stress-denatured proteins and by disaggregating proteins, also in an autonomous, DnaK-independent fashion. Unfolded proteins bind initially to DnaJ; upon interaction with the DnaJ-bound protein, DnaK hydrolyzes its bound ATP, resulting in the formation of a stable complex. GrpE releases ADP from DnaK; ATP binding to DnaK triggers the release of the substrate protein, thus completing the reaction cycle. Several rounds of ATP-dependent interactions between DnaJ, DnaK and GrpE are required for fully efficient folding. Also involved, together with DnaK and GrpE, in the DNA replication of plasmids through activation of initiation proteins.</text>
</comment>
<dbReference type="Pfam" id="PF01556">
    <property type="entry name" value="DnaJ_C"/>
    <property type="match status" value="1"/>
</dbReference>
<feature type="binding site" evidence="12">
    <location>
        <position position="194"/>
    </location>
    <ligand>
        <name>Zn(2+)</name>
        <dbReference type="ChEBI" id="CHEBI:29105"/>
        <label>2</label>
    </ligand>
</feature>
<dbReference type="SUPFAM" id="SSF57938">
    <property type="entry name" value="DnaJ/Hsp40 cysteine-rich domain"/>
    <property type="match status" value="1"/>
</dbReference>
<dbReference type="SUPFAM" id="SSF49493">
    <property type="entry name" value="HSP40/DnaJ peptide-binding domain"/>
    <property type="match status" value="2"/>
</dbReference>
<keyword evidence="3 12" id="KW-0479">Metal-binding</keyword>
<gene>
    <name evidence="12" type="primary">dnaJ</name>
    <name evidence="16" type="ORF">HMPREF3226_00390</name>
</gene>
<dbReference type="PROSITE" id="PS51188">
    <property type="entry name" value="ZF_CR"/>
    <property type="match status" value="1"/>
</dbReference>
<evidence type="ECO:0000256" key="7">
    <source>
        <dbReference type="ARBA" id="ARBA00023016"/>
    </source>
</evidence>
<evidence type="ECO:0000256" key="1">
    <source>
        <dbReference type="ARBA" id="ARBA00022490"/>
    </source>
</evidence>
<dbReference type="AlphaFoldDB" id="A0A133QL97"/>
<keyword evidence="6 12" id="KW-0862">Zinc</keyword>
<protein>
    <recommendedName>
        <fullName evidence="11 12">Chaperone protein DnaJ</fullName>
    </recommendedName>
</protein>
<keyword evidence="8 12" id="KW-0143">Chaperone</keyword>
<evidence type="ECO:0000256" key="3">
    <source>
        <dbReference type="ARBA" id="ARBA00022723"/>
    </source>
</evidence>
<feature type="repeat" description="CXXCXGXG motif" evidence="12">
    <location>
        <begin position="168"/>
        <end position="175"/>
    </location>
</feature>
<dbReference type="OrthoDB" id="9779889at2"/>
<dbReference type="InterPro" id="IPR012724">
    <property type="entry name" value="DnaJ"/>
</dbReference>
<dbReference type="PANTHER" id="PTHR43096:SF48">
    <property type="entry name" value="CHAPERONE PROTEIN DNAJ"/>
    <property type="match status" value="1"/>
</dbReference>
<dbReference type="GO" id="GO:0051082">
    <property type="term" value="F:unfolded protein binding"/>
    <property type="evidence" value="ECO:0007669"/>
    <property type="project" value="UniProtKB-UniRule"/>
</dbReference>
<dbReference type="GO" id="GO:0009408">
    <property type="term" value="P:response to heat"/>
    <property type="evidence" value="ECO:0007669"/>
    <property type="project" value="InterPro"/>
</dbReference>
<dbReference type="Gene3D" id="2.10.230.10">
    <property type="entry name" value="Heat shock protein DnaJ, cysteine-rich domain"/>
    <property type="match status" value="1"/>
</dbReference>
<feature type="repeat" description="CXXCXGXG motif" evidence="12">
    <location>
        <begin position="194"/>
        <end position="201"/>
    </location>
</feature>
<dbReference type="CDD" id="cd10719">
    <property type="entry name" value="DnaJ_zf"/>
    <property type="match status" value="1"/>
</dbReference>
<keyword evidence="7 12" id="KW-0346">Stress response</keyword>
<dbReference type="PANTHER" id="PTHR43096">
    <property type="entry name" value="DNAJ HOMOLOG 1, MITOCHONDRIAL-RELATED"/>
    <property type="match status" value="1"/>
</dbReference>
<dbReference type="PATRIC" id="fig|28128.5.peg.388"/>
<comment type="similarity">
    <text evidence="10 12">Belongs to the DnaJ family.</text>
</comment>
<evidence type="ECO:0000259" key="15">
    <source>
        <dbReference type="PROSITE" id="PS51188"/>
    </source>
</evidence>
<evidence type="ECO:0000256" key="5">
    <source>
        <dbReference type="ARBA" id="ARBA00022771"/>
    </source>
</evidence>
<feature type="binding site" evidence="12">
    <location>
        <position position="151"/>
    </location>
    <ligand>
        <name>Zn(2+)</name>
        <dbReference type="ChEBI" id="CHEBI:29105"/>
        <label>1</label>
    </ligand>
</feature>
<evidence type="ECO:0000256" key="13">
    <source>
        <dbReference type="PROSITE-ProRule" id="PRU00546"/>
    </source>
</evidence>
<evidence type="ECO:0000256" key="2">
    <source>
        <dbReference type="ARBA" id="ARBA00022705"/>
    </source>
</evidence>
<accession>A0A133QL97</accession>
<dbReference type="FunFam" id="2.10.230.10:FF:000002">
    <property type="entry name" value="Molecular chaperone DnaJ"/>
    <property type="match status" value="1"/>
</dbReference>
<keyword evidence="4 12" id="KW-0677">Repeat</keyword>
<dbReference type="Pfam" id="PF00226">
    <property type="entry name" value="DnaJ"/>
    <property type="match status" value="1"/>
</dbReference>
<feature type="repeat" description="CXXCXGXG motif" evidence="12">
    <location>
        <begin position="151"/>
        <end position="158"/>
    </location>
</feature>
<dbReference type="FunFam" id="1.10.287.110:FF:000034">
    <property type="entry name" value="Chaperone protein DnaJ"/>
    <property type="match status" value="1"/>
</dbReference>
<evidence type="ECO:0000256" key="4">
    <source>
        <dbReference type="ARBA" id="ARBA00022737"/>
    </source>
</evidence>